<evidence type="ECO:0000313" key="2">
    <source>
        <dbReference type="Proteomes" id="UP000236161"/>
    </source>
</evidence>
<sequence length="91" mass="9361">MGGPGRISPAGLCSRIAGCYGDQGLFGGPGEAIQESYSTTLTWLILSCLKVGIVGSRQIKVSLSLSLEQLFGSSQQIEAATSALSANPLLM</sequence>
<name>A0A2I0AXB5_9ASPA</name>
<proteinExistence type="predicted"/>
<dbReference type="EMBL" id="KZ451940">
    <property type="protein sequence ID" value="PKA60185.1"/>
    <property type="molecule type" value="Genomic_DNA"/>
</dbReference>
<dbReference type="AlphaFoldDB" id="A0A2I0AXB5"/>
<evidence type="ECO:0000313" key="1">
    <source>
        <dbReference type="EMBL" id="PKA60185.1"/>
    </source>
</evidence>
<keyword evidence="2" id="KW-1185">Reference proteome</keyword>
<accession>A0A2I0AXB5</accession>
<dbReference type="Proteomes" id="UP000236161">
    <property type="component" value="Unassembled WGS sequence"/>
</dbReference>
<protein>
    <submittedName>
        <fullName evidence="1">Uncharacterized protein</fullName>
    </submittedName>
</protein>
<organism evidence="1 2">
    <name type="scientific">Apostasia shenzhenica</name>
    <dbReference type="NCBI Taxonomy" id="1088818"/>
    <lineage>
        <taxon>Eukaryota</taxon>
        <taxon>Viridiplantae</taxon>
        <taxon>Streptophyta</taxon>
        <taxon>Embryophyta</taxon>
        <taxon>Tracheophyta</taxon>
        <taxon>Spermatophyta</taxon>
        <taxon>Magnoliopsida</taxon>
        <taxon>Liliopsida</taxon>
        <taxon>Asparagales</taxon>
        <taxon>Orchidaceae</taxon>
        <taxon>Apostasioideae</taxon>
        <taxon>Apostasia</taxon>
    </lineage>
</organism>
<reference evidence="1 2" key="1">
    <citation type="journal article" date="2017" name="Nature">
        <title>The Apostasia genome and the evolution of orchids.</title>
        <authorList>
            <person name="Zhang G.Q."/>
            <person name="Liu K.W."/>
            <person name="Li Z."/>
            <person name="Lohaus R."/>
            <person name="Hsiao Y.Y."/>
            <person name="Niu S.C."/>
            <person name="Wang J.Y."/>
            <person name="Lin Y.C."/>
            <person name="Xu Q."/>
            <person name="Chen L.J."/>
            <person name="Yoshida K."/>
            <person name="Fujiwara S."/>
            <person name="Wang Z.W."/>
            <person name="Zhang Y.Q."/>
            <person name="Mitsuda N."/>
            <person name="Wang M."/>
            <person name="Liu G.H."/>
            <person name="Pecoraro L."/>
            <person name="Huang H.X."/>
            <person name="Xiao X.J."/>
            <person name="Lin M."/>
            <person name="Wu X.Y."/>
            <person name="Wu W.L."/>
            <person name="Chen Y.Y."/>
            <person name="Chang S.B."/>
            <person name="Sakamoto S."/>
            <person name="Ohme-Takagi M."/>
            <person name="Yagi M."/>
            <person name="Zeng S.J."/>
            <person name="Shen C.Y."/>
            <person name="Yeh C.M."/>
            <person name="Luo Y.B."/>
            <person name="Tsai W.C."/>
            <person name="Van de Peer Y."/>
            <person name="Liu Z.J."/>
        </authorList>
    </citation>
    <scope>NUCLEOTIDE SEQUENCE [LARGE SCALE GENOMIC DNA]</scope>
    <source>
        <strain evidence="2">cv. Shenzhen</strain>
        <tissue evidence="1">Stem</tissue>
    </source>
</reference>
<gene>
    <name evidence="1" type="ORF">AXF42_Ash021196</name>
</gene>